<dbReference type="PANTHER" id="PTHR30055:SF234">
    <property type="entry name" value="HTH-TYPE TRANSCRIPTIONAL REGULATOR BETI"/>
    <property type="match status" value="1"/>
</dbReference>
<dbReference type="Gene3D" id="1.10.357.10">
    <property type="entry name" value="Tetracycline Repressor, domain 2"/>
    <property type="match status" value="1"/>
</dbReference>
<dbReference type="InterPro" id="IPR050109">
    <property type="entry name" value="HTH-type_TetR-like_transc_reg"/>
</dbReference>
<keyword evidence="7" id="KW-1185">Reference proteome</keyword>
<comment type="caution">
    <text evidence="6">The sequence shown here is derived from an EMBL/GenBank/DDBJ whole genome shotgun (WGS) entry which is preliminary data.</text>
</comment>
<dbReference type="SUPFAM" id="SSF46689">
    <property type="entry name" value="Homeodomain-like"/>
    <property type="match status" value="1"/>
</dbReference>
<dbReference type="InterPro" id="IPR001647">
    <property type="entry name" value="HTH_TetR"/>
</dbReference>
<evidence type="ECO:0000256" key="1">
    <source>
        <dbReference type="ARBA" id="ARBA00023015"/>
    </source>
</evidence>
<evidence type="ECO:0000313" key="7">
    <source>
        <dbReference type="Proteomes" id="UP001201161"/>
    </source>
</evidence>
<keyword evidence="2 4" id="KW-0238">DNA-binding</keyword>
<evidence type="ECO:0000256" key="3">
    <source>
        <dbReference type="ARBA" id="ARBA00023163"/>
    </source>
</evidence>
<dbReference type="RefSeq" id="WP_236401945.1">
    <property type="nucleotide sequence ID" value="NZ_JAKJHZ010000007.1"/>
</dbReference>
<proteinExistence type="predicted"/>
<name>A0ABS9HCR2_9ACTN</name>
<dbReference type="EMBL" id="JAKJHZ010000007">
    <property type="protein sequence ID" value="MCF6378194.1"/>
    <property type="molecule type" value="Genomic_DNA"/>
</dbReference>
<accession>A0ABS9HCR2</accession>
<evidence type="ECO:0000259" key="5">
    <source>
        <dbReference type="PROSITE" id="PS50977"/>
    </source>
</evidence>
<dbReference type="PROSITE" id="PS50977">
    <property type="entry name" value="HTH_TETR_2"/>
    <property type="match status" value="1"/>
</dbReference>
<evidence type="ECO:0000313" key="6">
    <source>
        <dbReference type="EMBL" id="MCF6378194.1"/>
    </source>
</evidence>
<gene>
    <name evidence="6" type="ORF">L2K70_11330</name>
</gene>
<evidence type="ECO:0000256" key="2">
    <source>
        <dbReference type="ARBA" id="ARBA00023125"/>
    </source>
</evidence>
<feature type="DNA-binding region" description="H-T-H motif" evidence="4">
    <location>
        <begin position="23"/>
        <end position="42"/>
    </location>
</feature>
<keyword evidence="1" id="KW-0805">Transcription regulation</keyword>
<dbReference type="InterPro" id="IPR009057">
    <property type="entry name" value="Homeodomain-like_sf"/>
</dbReference>
<reference evidence="6 7" key="1">
    <citation type="submission" date="2022-01" db="EMBL/GenBank/DDBJ databases">
        <title>Nocardioides sp. nov., an actinomycete isolated from mining soil.</title>
        <authorList>
            <person name="Liu L."/>
        </authorList>
    </citation>
    <scope>NUCLEOTIDE SEQUENCE [LARGE SCALE GENOMIC DNA]</scope>
    <source>
        <strain evidence="6 7">KLBMP 9356</strain>
    </source>
</reference>
<sequence length="187" mass="19948">MGADRTDVLGAAQRLLNRDPGASMSAIADAAGVSRATLHRHVDSRDALLVELGTRSLDQWERRLDGVAVEEVAATGDAAAIRAVLEALVLGYVDDADDHGFALTDHVILANAELIERTQRLADREAVLFAAAQEAGVLRTDLPLRWFGHTIYGQLVAGREAVRLGDVARRDVAHLVLSTLLAGVTSP</sequence>
<dbReference type="Pfam" id="PF00440">
    <property type="entry name" value="TetR_N"/>
    <property type="match status" value="1"/>
</dbReference>
<dbReference type="Proteomes" id="UP001201161">
    <property type="component" value="Unassembled WGS sequence"/>
</dbReference>
<dbReference type="PANTHER" id="PTHR30055">
    <property type="entry name" value="HTH-TYPE TRANSCRIPTIONAL REGULATOR RUTR"/>
    <property type="match status" value="1"/>
</dbReference>
<organism evidence="6 7">
    <name type="scientific">Nocardioides potassii</name>
    <dbReference type="NCBI Taxonomy" id="2911371"/>
    <lineage>
        <taxon>Bacteria</taxon>
        <taxon>Bacillati</taxon>
        <taxon>Actinomycetota</taxon>
        <taxon>Actinomycetes</taxon>
        <taxon>Propionibacteriales</taxon>
        <taxon>Nocardioidaceae</taxon>
        <taxon>Nocardioides</taxon>
    </lineage>
</organism>
<evidence type="ECO:0000256" key="4">
    <source>
        <dbReference type="PROSITE-ProRule" id="PRU00335"/>
    </source>
</evidence>
<feature type="domain" description="HTH tetR-type" evidence="5">
    <location>
        <begin position="2"/>
        <end position="60"/>
    </location>
</feature>
<keyword evidence="3" id="KW-0804">Transcription</keyword>
<protein>
    <submittedName>
        <fullName evidence="6">TetR/AcrR family transcriptional regulator</fullName>
    </submittedName>
</protein>